<accession>A0A177B7T4</accession>
<dbReference type="Gene3D" id="3.10.490.20">
    <property type="match status" value="1"/>
</dbReference>
<dbReference type="OrthoDB" id="286107at2759"/>
<proteinExistence type="predicted"/>
<dbReference type="GO" id="GO:0051959">
    <property type="term" value="F:dynein light intermediate chain binding"/>
    <property type="evidence" value="ECO:0007669"/>
    <property type="project" value="InterPro"/>
</dbReference>
<comment type="caution">
    <text evidence="2">The sequence shown here is derived from an EMBL/GenBank/DDBJ whole genome shotgun (WGS) entry which is preliminary data.</text>
</comment>
<evidence type="ECO:0000313" key="3">
    <source>
        <dbReference type="Proteomes" id="UP000078046"/>
    </source>
</evidence>
<dbReference type="Proteomes" id="UP000078046">
    <property type="component" value="Unassembled WGS sequence"/>
</dbReference>
<dbReference type="GO" id="GO:0007018">
    <property type="term" value="P:microtubule-based movement"/>
    <property type="evidence" value="ECO:0007669"/>
    <property type="project" value="InterPro"/>
</dbReference>
<feature type="domain" description="Dynein heavy chain C-terminal" evidence="1">
    <location>
        <begin position="439"/>
        <end position="721"/>
    </location>
</feature>
<sequence length="726" mass="83287">MEKRKVTFRSKQAIKKNDVFLRYLHTHLNDFGQIAKLFDHIKPIYLVYAVGERSEALRCVVGHSQQNNKNVMIHYCYGKLELNILETLVNKAKRENSWLVLVDYVNNYETDNIMKHHLQSVASVRQLSAITLSSSFNTNDELPFLIWCIVSDETFIKEKIHFQTNIFIHIENSCQNFIENILNIVDYVEPSLYTQMRKIDCGSLLHNVAYLYAVIKSRCLLTMGSWICKDKMNLMGYTCITQIVQAFKDGIQPTSGDVQSASTSNSHKNITISKLKNILFELIFSTYITNAHDKNCLNALIDYWLSQNALKKDVDIGKEKYKISQLNLNSTARLTNVCQNILKHSMFLLNGGEACNIYSCPETLNGYDQYVFTRLNFLFDKLNESTILHVSNQDCTLLSNVSPKSNISYKSNNERIINRGIYSSAVYAVYRNRKMIDFADIASTAINKLPRVYGKDYISEKSKRSNSSPAFTAFIINELLQLYEKISEIKSDLLRLKSICEEDVVVEYVSDSIIEIASELSSNVLPNKWRKLFGRCAPIPTLSLNNWTSELSSKCTHLERVLINGFEKMPSFLLSAFLNPSKFLSFVSLRYAGVNSNDVSVLTSEVTYREKEHVRDPPPDGIFLHGFFVWNCTWDKVNCEIIDHISENGFVQLPVVNVTLGTSKIDKQDNLPGDAVTMLRNEIYSCPVYYSYYNRKEPIMKIDMKRDGIPASRWNLRNVVVTLKPY</sequence>
<dbReference type="InterPro" id="IPR026983">
    <property type="entry name" value="DHC"/>
</dbReference>
<protein>
    <recommendedName>
        <fullName evidence="1">Dynein heavy chain C-terminal domain-containing protein</fullName>
    </recommendedName>
</protein>
<dbReference type="AlphaFoldDB" id="A0A177B7T4"/>
<dbReference type="InterPro" id="IPR042219">
    <property type="entry name" value="AAA_lid_11_sf"/>
</dbReference>
<name>A0A177B7T4_9BILA</name>
<dbReference type="EMBL" id="LWCA01000178">
    <property type="protein sequence ID" value="OAF70190.1"/>
    <property type="molecule type" value="Genomic_DNA"/>
</dbReference>
<dbReference type="Pfam" id="PF18199">
    <property type="entry name" value="Dynein_C"/>
    <property type="match status" value="1"/>
</dbReference>
<dbReference type="GO" id="GO:0030286">
    <property type="term" value="C:dynein complex"/>
    <property type="evidence" value="ECO:0007669"/>
    <property type="project" value="InterPro"/>
</dbReference>
<dbReference type="GO" id="GO:0045505">
    <property type="term" value="F:dynein intermediate chain binding"/>
    <property type="evidence" value="ECO:0007669"/>
    <property type="project" value="InterPro"/>
</dbReference>
<evidence type="ECO:0000313" key="2">
    <source>
        <dbReference type="EMBL" id="OAF70190.1"/>
    </source>
</evidence>
<dbReference type="InterPro" id="IPR043160">
    <property type="entry name" value="Dynein_C_barrel"/>
</dbReference>
<dbReference type="InterPro" id="IPR041228">
    <property type="entry name" value="Dynein_C"/>
</dbReference>
<organism evidence="2 3">
    <name type="scientific">Intoshia linei</name>
    <dbReference type="NCBI Taxonomy" id="1819745"/>
    <lineage>
        <taxon>Eukaryota</taxon>
        <taxon>Metazoa</taxon>
        <taxon>Spiralia</taxon>
        <taxon>Lophotrochozoa</taxon>
        <taxon>Mesozoa</taxon>
        <taxon>Orthonectida</taxon>
        <taxon>Rhopaluridae</taxon>
        <taxon>Intoshia</taxon>
    </lineage>
</organism>
<evidence type="ECO:0000259" key="1">
    <source>
        <dbReference type="Pfam" id="PF18199"/>
    </source>
</evidence>
<dbReference type="Gene3D" id="1.10.8.720">
    <property type="entry name" value="Region D6 of dynein motor"/>
    <property type="match status" value="1"/>
</dbReference>
<gene>
    <name evidence="2" type="ORF">A3Q56_02052</name>
</gene>
<reference evidence="2 3" key="1">
    <citation type="submission" date="2016-04" db="EMBL/GenBank/DDBJ databases">
        <title>The genome of Intoshia linei affirms orthonectids as highly simplified spiralians.</title>
        <authorList>
            <person name="Mikhailov K.V."/>
            <person name="Slusarev G.S."/>
            <person name="Nikitin M.A."/>
            <person name="Logacheva M.D."/>
            <person name="Penin A."/>
            <person name="Aleoshin V."/>
            <person name="Panchin Y.V."/>
        </authorList>
    </citation>
    <scope>NUCLEOTIDE SEQUENCE [LARGE SCALE GENOMIC DNA]</scope>
    <source>
        <strain evidence="2">Intl2013</strain>
        <tissue evidence="2">Whole animal</tissue>
    </source>
</reference>
<dbReference type="Gene3D" id="1.20.1270.280">
    <property type="match status" value="1"/>
</dbReference>
<keyword evidence="3" id="KW-1185">Reference proteome</keyword>
<dbReference type="PANTHER" id="PTHR45703">
    <property type="entry name" value="DYNEIN HEAVY CHAIN"/>
    <property type="match status" value="1"/>
</dbReference>